<sequence length="67" mass="7760">MVMMLENRDEEENLEHREQWCHTATCLLPVGEVKNSKAGRPGCLQEETAFPEKLVRESKCQPLVFSR</sequence>
<protein>
    <submittedName>
        <fullName evidence="1">Uncharacterized protein</fullName>
    </submittedName>
</protein>
<evidence type="ECO:0000313" key="1">
    <source>
        <dbReference type="EMBL" id="MBX59513.1"/>
    </source>
</evidence>
<accession>A0A2P2PXW2</accession>
<proteinExistence type="predicted"/>
<dbReference type="EMBL" id="GGEC01079029">
    <property type="protein sequence ID" value="MBX59513.1"/>
    <property type="molecule type" value="Transcribed_RNA"/>
</dbReference>
<name>A0A2P2PXW2_RHIMU</name>
<dbReference type="AlphaFoldDB" id="A0A2P2PXW2"/>
<organism evidence="1">
    <name type="scientific">Rhizophora mucronata</name>
    <name type="common">Asiatic mangrove</name>
    <dbReference type="NCBI Taxonomy" id="61149"/>
    <lineage>
        <taxon>Eukaryota</taxon>
        <taxon>Viridiplantae</taxon>
        <taxon>Streptophyta</taxon>
        <taxon>Embryophyta</taxon>
        <taxon>Tracheophyta</taxon>
        <taxon>Spermatophyta</taxon>
        <taxon>Magnoliopsida</taxon>
        <taxon>eudicotyledons</taxon>
        <taxon>Gunneridae</taxon>
        <taxon>Pentapetalae</taxon>
        <taxon>rosids</taxon>
        <taxon>fabids</taxon>
        <taxon>Malpighiales</taxon>
        <taxon>Rhizophoraceae</taxon>
        <taxon>Rhizophora</taxon>
    </lineage>
</organism>
<reference evidence="1" key="1">
    <citation type="submission" date="2018-02" db="EMBL/GenBank/DDBJ databases">
        <title>Rhizophora mucronata_Transcriptome.</title>
        <authorList>
            <person name="Meera S.P."/>
            <person name="Sreeshan A."/>
            <person name="Augustine A."/>
        </authorList>
    </citation>
    <scope>NUCLEOTIDE SEQUENCE</scope>
    <source>
        <tissue evidence="1">Leaf</tissue>
    </source>
</reference>